<reference evidence="2 3" key="1">
    <citation type="submission" date="2016-01" db="EMBL/GenBank/DDBJ databases">
        <title>Complete genome sequence of strain Lentibacillus amyloliquefaciens LAM0015T isolated from saline sediment.</title>
        <authorList>
            <person name="Wang J.-L."/>
            <person name="He M.-X."/>
        </authorList>
    </citation>
    <scope>NUCLEOTIDE SEQUENCE [LARGE SCALE GENOMIC DNA]</scope>
    <source>
        <strain evidence="2 3">LAM0015</strain>
    </source>
</reference>
<dbReference type="Proteomes" id="UP000050331">
    <property type="component" value="Chromosome"/>
</dbReference>
<feature type="region of interest" description="Disordered" evidence="1">
    <location>
        <begin position="1"/>
        <end position="38"/>
    </location>
</feature>
<dbReference type="EMBL" id="CP013862">
    <property type="protein sequence ID" value="ALX50424.1"/>
    <property type="molecule type" value="Genomic_DNA"/>
</dbReference>
<evidence type="ECO:0000313" key="3">
    <source>
        <dbReference type="Proteomes" id="UP000050331"/>
    </source>
</evidence>
<dbReference type="AlphaFoldDB" id="A0A0U4DYG1"/>
<proteinExistence type="predicted"/>
<feature type="compositionally biased region" description="Polar residues" evidence="1">
    <location>
        <begin position="1"/>
        <end position="20"/>
    </location>
</feature>
<dbReference type="KEGG" id="lao:AOX59_18670"/>
<dbReference type="STRING" id="1472767.AOX59_18670"/>
<gene>
    <name evidence="2" type="ORF">AOX59_18670</name>
</gene>
<evidence type="ECO:0000256" key="1">
    <source>
        <dbReference type="SAM" id="MobiDB-lite"/>
    </source>
</evidence>
<evidence type="ECO:0000313" key="2">
    <source>
        <dbReference type="EMBL" id="ALX50424.1"/>
    </source>
</evidence>
<organism evidence="2 3">
    <name type="scientific">Lentibacillus amyloliquefaciens</name>
    <dbReference type="NCBI Taxonomy" id="1472767"/>
    <lineage>
        <taxon>Bacteria</taxon>
        <taxon>Bacillati</taxon>
        <taxon>Bacillota</taxon>
        <taxon>Bacilli</taxon>
        <taxon>Bacillales</taxon>
        <taxon>Bacillaceae</taxon>
        <taxon>Lentibacillus</taxon>
    </lineage>
</organism>
<accession>A0A0U4DYG1</accession>
<sequence>MVLNQTSLVNVDWSGRQSTPAGKATAEDPTGSGFLPRRLKRCPRKATAWNGNQHSTTSQFMKIAKVKKQKVYKNNLNLSV</sequence>
<protein>
    <submittedName>
        <fullName evidence="2">Uncharacterized protein</fullName>
    </submittedName>
</protein>
<name>A0A0U4DYG1_9BACI</name>
<keyword evidence="3" id="KW-1185">Reference proteome</keyword>